<feature type="transmembrane region" description="Helical" evidence="1">
    <location>
        <begin position="142"/>
        <end position="161"/>
    </location>
</feature>
<reference evidence="2 3" key="1">
    <citation type="submission" date="2022-03" db="EMBL/GenBank/DDBJ databases">
        <title>Pseudonocardia alaer sp. nov., a novel actinomycete isolated from reed forest soil.</title>
        <authorList>
            <person name="Wang L."/>
        </authorList>
    </citation>
    <scope>NUCLEOTIDE SEQUENCE [LARGE SCALE GENOMIC DNA]</scope>
    <source>
        <strain evidence="2 3">Y-16303</strain>
    </source>
</reference>
<keyword evidence="1" id="KW-0472">Membrane</keyword>
<sequence length="756" mass="74730">MTIGRTPPALLTAAALVAVPAVTLPLPWWTAPRRPVVLTGTGPAVPGEAARWSGWEVIGTAGAALLVALVVAAAIVVLLYARRGGRWAIAARVLVAVTGAAFVAAGVSVLAGWGSGAALGAVIALIAGTGAVLLAAGRTPRLLLGALLAVVLIAVAVPVLPGGPGSGSDTRRAGPFVRIGELDASQLRTGTAGLPASPEPRIVALDGGVGIASRAGLAGVDPRGRAEVLALTPDAPPSTPGPSILGVDEGRVARWSGAQEVTVTGLDATDPVAVTVHGVSAASVVGPDGAMWLRSTGDPPGTARVLDLAERNGTQSAAGTFLPVVFILGPVDSVPVDVAAVLPLRDGAVRFVPQAGGVRLERISSGPAARAEVDVLAGGLDPSCGLTASGPATFLPRQSPLAVDDAGGIWFVAGDGATARLVRLDPSGALRAVPSPLPGPVSSIAVAPSGDVVLASLDPDGPALWRLLEPGSALGDLPAPPAGCTPSPAAVARPVTLVPVARAGRDSLGVPLGVDGRWAAGAPGGEVAVVAADGTRTPVGTRSDGVRGQVWPDGSGGVWWLESAPGGTPRTLVHATAAGEQRFAPVADPAPTGGADTFLLTDLGGRPPLLATPVGAFRIDGGAPVSTVEGRIDGGVVRSDGRGWVLADGRLLVLDGDRVLGPVIDAGERRADTTPVAVQLARGVAPAALALPRATVGLDGSGRPLVVSDDVVVAVGADGAVTVVAQDRRLAGLGLFAAEGGLMAYDTGDVLRVDLP</sequence>
<evidence type="ECO:0000256" key="1">
    <source>
        <dbReference type="SAM" id="Phobius"/>
    </source>
</evidence>
<dbReference type="InterPro" id="IPR011047">
    <property type="entry name" value="Quinoprotein_ADH-like_sf"/>
</dbReference>
<gene>
    <name evidence="2" type="ORF">MMF94_16705</name>
</gene>
<feature type="transmembrane region" description="Helical" evidence="1">
    <location>
        <begin position="93"/>
        <end position="111"/>
    </location>
</feature>
<protein>
    <recommendedName>
        <fullName evidence="4">Pyrroloquinoline-quinone binding quinoprotein</fullName>
    </recommendedName>
</protein>
<feature type="transmembrane region" description="Helical" evidence="1">
    <location>
        <begin position="57"/>
        <end position="81"/>
    </location>
</feature>
<keyword evidence="3" id="KW-1185">Reference proteome</keyword>
<proteinExistence type="predicted"/>
<feature type="transmembrane region" description="Helical" evidence="1">
    <location>
        <begin position="117"/>
        <end position="135"/>
    </location>
</feature>
<evidence type="ECO:0008006" key="4">
    <source>
        <dbReference type="Google" id="ProtNLM"/>
    </source>
</evidence>
<dbReference type="EMBL" id="JAKXMK010000013">
    <property type="protein sequence ID" value="MCH6167326.1"/>
    <property type="molecule type" value="Genomic_DNA"/>
</dbReference>
<evidence type="ECO:0000313" key="2">
    <source>
        <dbReference type="EMBL" id="MCH6167326.1"/>
    </source>
</evidence>
<dbReference type="Proteomes" id="UP001299970">
    <property type="component" value="Unassembled WGS sequence"/>
</dbReference>
<keyword evidence="1" id="KW-0812">Transmembrane</keyword>
<accession>A0ABS9TFK6</accession>
<dbReference type="SUPFAM" id="SSF50998">
    <property type="entry name" value="Quinoprotein alcohol dehydrogenase-like"/>
    <property type="match status" value="1"/>
</dbReference>
<evidence type="ECO:0000313" key="3">
    <source>
        <dbReference type="Proteomes" id="UP001299970"/>
    </source>
</evidence>
<organism evidence="2 3">
    <name type="scientific">Pseudonocardia alaniniphila</name>
    <dbReference type="NCBI Taxonomy" id="75291"/>
    <lineage>
        <taxon>Bacteria</taxon>
        <taxon>Bacillati</taxon>
        <taxon>Actinomycetota</taxon>
        <taxon>Actinomycetes</taxon>
        <taxon>Pseudonocardiales</taxon>
        <taxon>Pseudonocardiaceae</taxon>
        <taxon>Pseudonocardia</taxon>
    </lineage>
</organism>
<name>A0ABS9TFK6_9PSEU</name>
<dbReference type="RefSeq" id="WP_241037660.1">
    <property type="nucleotide sequence ID" value="NZ_BAAAJF010000037.1"/>
</dbReference>
<comment type="caution">
    <text evidence="2">The sequence shown here is derived from an EMBL/GenBank/DDBJ whole genome shotgun (WGS) entry which is preliminary data.</text>
</comment>
<keyword evidence="1" id="KW-1133">Transmembrane helix</keyword>